<dbReference type="HAMAP" id="MF_01547">
    <property type="entry name" value="RNA_methyltr_E"/>
    <property type="match status" value="1"/>
</dbReference>
<dbReference type="InterPro" id="IPR050082">
    <property type="entry name" value="RNA_methyltr_RlmE"/>
</dbReference>
<dbReference type="PANTHER" id="PTHR10920:SF18">
    <property type="entry name" value="RRNA METHYLTRANSFERASE 2, MITOCHONDRIAL"/>
    <property type="match status" value="1"/>
</dbReference>
<evidence type="ECO:0000259" key="13">
    <source>
        <dbReference type="Pfam" id="PF01728"/>
    </source>
</evidence>
<feature type="binding site" evidence="11">
    <location>
        <position position="123"/>
    </location>
    <ligand>
        <name>S-adenosyl-L-methionine</name>
        <dbReference type="ChEBI" id="CHEBI:59789"/>
    </ligand>
</feature>
<keyword evidence="3 11" id="KW-0808">Transferase</keyword>
<dbReference type="Pfam" id="PF01728">
    <property type="entry name" value="FtsJ"/>
    <property type="match status" value="1"/>
</dbReference>
<evidence type="ECO:0000256" key="7">
    <source>
        <dbReference type="ARBA" id="ARBA00041129"/>
    </source>
</evidence>
<feature type="domain" description="Ribosomal RNA methyltransferase FtsJ" evidence="13">
    <location>
        <begin position="31"/>
        <end position="205"/>
    </location>
</feature>
<evidence type="ECO:0000256" key="11">
    <source>
        <dbReference type="HAMAP-Rule" id="MF_01547"/>
    </source>
</evidence>
<sequence length="219" mass="24779">MTRKKITQSSQRWCQEHRNDPYVKQAQQAGYRSRAVYKLAQIHQQDALFRPKMTVVDLGAAPGGWSQWVKQQFQSIRVFALDILPMDPLPEVTFIQGDFREDVVLNELLTALGEEKAHLVMSDMAPNITGNKSVDQPRAMLLAELARDFALSVLAPGGHFLSKVFQGEGFDAYVKSLRLHFKQVNIRKPDASRARSAEMYVLAKHYRSDTALPRSPSIP</sequence>
<dbReference type="PANTHER" id="PTHR10920">
    <property type="entry name" value="RIBOSOMAL RNA METHYLTRANSFERASE"/>
    <property type="match status" value="1"/>
</dbReference>
<keyword evidence="11" id="KW-0963">Cytoplasm</keyword>
<gene>
    <name evidence="11" type="primary">rlmE</name>
    <name evidence="11" type="synonym">ftsJ</name>
    <name evidence="11" type="synonym">rrmJ</name>
    <name evidence="14" type="ORF">TPSD3_06560</name>
</gene>
<keyword evidence="1 11" id="KW-0698">rRNA processing</keyword>
<proteinExistence type="inferred from homology"/>
<evidence type="ECO:0000313" key="14">
    <source>
        <dbReference type="EMBL" id="OUD14000.1"/>
    </source>
</evidence>
<feature type="binding site" evidence="11">
    <location>
        <position position="82"/>
    </location>
    <ligand>
        <name>S-adenosyl-L-methionine</name>
        <dbReference type="ChEBI" id="CHEBI:59789"/>
    </ligand>
</feature>
<evidence type="ECO:0000256" key="1">
    <source>
        <dbReference type="ARBA" id="ARBA00022552"/>
    </source>
</evidence>
<feature type="active site" description="Proton acceptor" evidence="11 12">
    <location>
        <position position="163"/>
    </location>
</feature>
<dbReference type="GO" id="GO:0008650">
    <property type="term" value="F:rRNA (uridine-2'-O-)-methyltransferase activity"/>
    <property type="evidence" value="ECO:0007669"/>
    <property type="project" value="UniProtKB-UniRule"/>
</dbReference>
<evidence type="ECO:0000256" key="10">
    <source>
        <dbReference type="ARBA" id="ARBA00048970"/>
    </source>
</evidence>
<dbReference type="Gene3D" id="3.40.50.150">
    <property type="entry name" value="Vaccinia Virus protein VP39"/>
    <property type="match status" value="1"/>
</dbReference>
<feature type="binding site" evidence="11">
    <location>
        <position position="98"/>
    </location>
    <ligand>
        <name>S-adenosyl-L-methionine</name>
        <dbReference type="ChEBI" id="CHEBI:59789"/>
    </ligand>
</feature>
<comment type="subcellular location">
    <subcellularLocation>
        <location evidence="11">Cytoplasm</location>
    </subcellularLocation>
</comment>
<evidence type="ECO:0000256" key="9">
    <source>
        <dbReference type="ARBA" id="ARBA00042745"/>
    </source>
</evidence>
<dbReference type="NCBIfam" id="NF008390">
    <property type="entry name" value="PRK11188.1"/>
    <property type="match status" value="1"/>
</dbReference>
<comment type="similarity">
    <text evidence="11">Belongs to the class I-like SAM-binding methyltransferase superfamily. RNA methyltransferase RlmE family.</text>
</comment>
<evidence type="ECO:0000256" key="4">
    <source>
        <dbReference type="ARBA" id="ARBA00022691"/>
    </source>
</evidence>
<comment type="function">
    <text evidence="5 11">Specifically methylates the uridine in position 2552 of 23S rRNA at the 2'-O position of the ribose in the fully assembled 50S ribosomal subunit.</text>
</comment>
<comment type="catalytic activity">
    <reaction evidence="10 11">
        <text>uridine(2552) in 23S rRNA + S-adenosyl-L-methionine = 2'-O-methyluridine(2552) in 23S rRNA + S-adenosyl-L-homocysteine + H(+)</text>
        <dbReference type="Rhea" id="RHEA:42720"/>
        <dbReference type="Rhea" id="RHEA-COMP:10202"/>
        <dbReference type="Rhea" id="RHEA-COMP:10203"/>
        <dbReference type="ChEBI" id="CHEBI:15378"/>
        <dbReference type="ChEBI" id="CHEBI:57856"/>
        <dbReference type="ChEBI" id="CHEBI:59789"/>
        <dbReference type="ChEBI" id="CHEBI:65315"/>
        <dbReference type="ChEBI" id="CHEBI:74478"/>
        <dbReference type="EC" id="2.1.1.166"/>
    </reaction>
</comment>
<keyword evidence="15" id="KW-1185">Reference proteome</keyword>
<evidence type="ECO:0000256" key="5">
    <source>
        <dbReference type="ARBA" id="ARBA00037569"/>
    </source>
</evidence>
<feature type="binding site" evidence="11">
    <location>
        <position position="65"/>
    </location>
    <ligand>
        <name>S-adenosyl-L-methionine</name>
        <dbReference type="ChEBI" id="CHEBI:59789"/>
    </ligand>
</feature>
<organism evidence="14 15">
    <name type="scientific">Thioflexithrix psekupsensis</name>
    <dbReference type="NCBI Taxonomy" id="1570016"/>
    <lineage>
        <taxon>Bacteria</taxon>
        <taxon>Pseudomonadati</taxon>
        <taxon>Pseudomonadota</taxon>
        <taxon>Gammaproteobacteria</taxon>
        <taxon>Thiotrichales</taxon>
        <taxon>Thioflexithrix</taxon>
    </lineage>
</organism>
<dbReference type="InterPro" id="IPR015507">
    <property type="entry name" value="rRNA-MeTfrase_E"/>
</dbReference>
<keyword evidence="2 11" id="KW-0489">Methyltransferase</keyword>
<dbReference type="FunFam" id="3.40.50.150:FF:000005">
    <property type="entry name" value="Ribosomal RNA large subunit methyltransferase E"/>
    <property type="match status" value="1"/>
</dbReference>
<name>A0A251X7T6_9GAMM</name>
<evidence type="ECO:0000256" key="6">
    <source>
        <dbReference type="ARBA" id="ARBA00038861"/>
    </source>
</evidence>
<keyword evidence="4 11" id="KW-0949">S-adenosyl-L-methionine</keyword>
<dbReference type="OrthoDB" id="9790080at2"/>
<protein>
    <recommendedName>
        <fullName evidence="7 11">Ribosomal RNA large subunit methyltransferase E</fullName>
        <ecNumber evidence="6 11">2.1.1.166</ecNumber>
    </recommendedName>
    <alternativeName>
        <fullName evidence="9 11">23S rRNA Um2552 methyltransferase</fullName>
    </alternativeName>
    <alternativeName>
        <fullName evidence="8 11">rRNA (uridine-2'-O-)-methyltransferase</fullName>
    </alternativeName>
</protein>
<evidence type="ECO:0000313" key="15">
    <source>
        <dbReference type="Proteomes" id="UP000194798"/>
    </source>
</evidence>
<comment type="caution">
    <text evidence="14">The sequence shown here is derived from an EMBL/GenBank/DDBJ whole genome shotgun (WGS) entry which is preliminary data.</text>
</comment>
<dbReference type="SUPFAM" id="SSF53335">
    <property type="entry name" value="S-adenosyl-L-methionine-dependent methyltransferases"/>
    <property type="match status" value="1"/>
</dbReference>
<evidence type="ECO:0000256" key="3">
    <source>
        <dbReference type="ARBA" id="ARBA00022679"/>
    </source>
</evidence>
<dbReference type="Proteomes" id="UP000194798">
    <property type="component" value="Unassembled WGS sequence"/>
</dbReference>
<dbReference type="InterPro" id="IPR002877">
    <property type="entry name" value="RNA_MeTrfase_FtsJ_dom"/>
</dbReference>
<dbReference type="AlphaFoldDB" id="A0A251X7T6"/>
<accession>A0A251X7T6</accession>
<evidence type="ECO:0000256" key="8">
    <source>
        <dbReference type="ARBA" id="ARBA00041995"/>
    </source>
</evidence>
<evidence type="ECO:0000256" key="2">
    <source>
        <dbReference type="ARBA" id="ARBA00022603"/>
    </source>
</evidence>
<dbReference type="RefSeq" id="WP_086487786.1">
    <property type="nucleotide sequence ID" value="NZ_MSLT01000012.1"/>
</dbReference>
<evidence type="ECO:0000256" key="12">
    <source>
        <dbReference type="PIRSR" id="PIRSR005461-1"/>
    </source>
</evidence>
<dbReference type="EC" id="2.1.1.166" evidence="6 11"/>
<dbReference type="GO" id="GO:0005737">
    <property type="term" value="C:cytoplasm"/>
    <property type="evidence" value="ECO:0007669"/>
    <property type="project" value="UniProtKB-SubCell"/>
</dbReference>
<feature type="binding site" evidence="11">
    <location>
        <position position="63"/>
    </location>
    <ligand>
        <name>S-adenosyl-L-methionine</name>
        <dbReference type="ChEBI" id="CHEBI:59789"/>
    </ligand>
</feature>
<reference evidence="14 15" key="1">
    <citation type="submission" date="2016-12" db="EMBL/GenBank/DDBJ databases">
        <title>Thioflexothrix psekupsii D3 genome sequencing and assembly.</title>
        <authorList>
            <person name="Fomenkov A."/>
            <person name="Vincze T."/>
            <person name="Grabovich M."/>
            <person name="Anton B.P."/>
            <person name="Dubinina G."/>
            <person name="Orlova M."/>
            <person name="Belousova E."/>
            <person name="Roberts R.J."/>
        </authorList>
    </citation>
    <scope>NUCLEOTIDE SEQUENCE [LARGE SCALE GENOMIC DNA]</scope>
    <source>
        <strain evidence="14">D3</strain>
    </source>
</reference>
<dbReference type="InterPro" id="IPR029063">
    <property type="entry name" value="SAM-dependent_MTases_sf"/>
</dbReference>
<dbReference type="EMBL" id="MSLT01000012">
    <property type="protein sequence ID" value="OUD14000.1"/>
    <property type="molecule type" value="Genomic_DNA"/>
</dbReference>
<dbReference type="PIRSF" id="PIRSF005461">
    <property type="entry name" value="23S_rRNA_mtase"/>
    <property type="match status" value="1"/>
</dbReference>